<keyword evidence="6 10" id="KW-0297">G-protein coupled receptor</keyword>
<evidence type="ECO:0000256" key="10">
    <source>
        <dbReference type="RuleBase" id="RU000688"/>
    </source>
</evidence>
<dbReference type="PANTHER" id="PTHR24248:SF144">
    <property type="entry name" value="G-PROTEIN COUPLED RECEPTORS FAMILY 1 PROFILE DOMAIN-CONTAINING PROTEIN"/>
    <property type="match status" value="1"/>
</dbReference>
<dbReference type="PROSITE" id="PS50262">
    <property type="entry name" value="G_PROTEIN_RECEP_F1_2"/>
    <property type="match status" value="1"/>
</dbReference>
<dbReference type="AlphaFoldDB" id="A0A8B8EZ88"/>
<dbReference type="OrthoDB" id="6376512at2759"/>
<proteinExistence type="inferred from homology"/>
<dbReference type="InterPro" id="IPR017452">
    <property type="entry name" value="GPCR_Rhodpsn_7TM"/>
</dbReference>
<evidence type="ECO:0000313" key="14">
    <source>
        <dbReference type="Proteomes" id="UP000694844"/>
    </source>
</evidence>
<evidence type="ECO:0000256" key="2">
    <source>
        <dbReference type="ARBA" id="ARBA00010663"/>
    </source>
</evidence>
<dbReference type="SMART" id="SM01381">
    <property type="entry name" value="7TM_GPCR_Srsx"/>
    <property type="match status" value="1"/>
</dbReference>
<feature type="transmembrane region" description="Helical" evidence="12">
    <location>
        <begin position="96"/>
        <end position="117"/>
    </location>
</feature>
<keyword evidence="4 10" id="KW-0812">Transmembrane</keyword>
<feature type="region of interest" description="Disordered" evidence="11">
    <location>
        <begin position="261"/>
        <end position="280"/>
    </location>
</feature>
<feature type="transmembrane region" description="Helical" evidence="12">
    <location>
        <begin position="181"/>
        <end position="205"/>
    </location>
</feature>
<dbReference type="GO" id="GO:0005886">
    <property type="term" value="C:plasma membrane"/>
    <property type="evidence" value="ECO:0007669"/>
    <property type="project" value="UniProtKB-SubCell"/>
</dbReference>
<dbReference type="CDD" id="cd00637">
    <property type="entry name" value="7tm_classA_rhodopsin-like"/>
    <property type="match status" value="1"/>
</dbReference>
<evidence type="ECO:0000256" key="7">
    <source>
        <dbReference type="ARBA" id="ARBA00023136"/>
    </source>
</evidence>
<dbReference type="PROSITE" id="PS00237">
    <property type="entry name" value="G_PROTEIN_RECEP_F1_1"/>
    <property type="match status" value="1"/>
</dbReference>
<dbReference type="SUPFAM" id="SSF81321">
    <property type="entry name" value="Family A G protein-coupled receptor-like"/>
    <property type="match status" value="1"/>
</dbReference>
<feature type="transmembrane region" description="Helical" evidence="12">
    <location>
        <begin position="306"/>
        <end position="324"/>
    </location>
</feature>
<reference evidence="15" key="1">
    <citation type="submission" date="2025-08" db="UniProtKB">
        <authorList>
            <consortium name="RefSeq"/>
        </authorList>
    </citation>
    <scope>IDENTIFICATION</scope>
    <source>
        <tissue evidence="15">Whole sample</tissue>
    </source>
</reference>
<keyword evidence="7 12" id="KW-0472">Membrane</keyword>
<accession>A0A8B8EZ88</accession>
<evidence type="ECO:0000256" key="1">
    <source>
        <dbReference type="ARBA" id="ARBA00004651"/>
    </source>
</evidence>
<feature type="transmembrane region" description="Helical" evidence="12">
    <location>
        <begin position="21"/>
        <end position="46"/>
    </location>
</feature>
<dbReference type="GeneID" id="111137906"/>
<feature type="domain" description="G-protein coupled receptors family 1 profile" evidence="13">
    <location>
        <begin position="38"/>
        <end position="363"/>
    </location>
</feature>
<dbReference type="Proteomes" id="UP000694844">
    <property type="component" value="Chromosome 5"/>
</dbReference>
<name>A0A8B8EZ88_CRAVI</name>
<evidence type="ECO:0000256" key="4">
    <source>
        <dbReference type="ARBA" id="ARBA00022692"/>
    </source>
</evidence>
<dbReference type="PRINTS" id="PR01012">
    <property type="entry name" value="NRPEPTIDEYR"/>
</dbReference>
<evidence type="ECO:0000256" key="3">
    <source>
        <dbReference type="ARBA" id="ARBA00022475"/>
    </source>
</evidence>
<evidence type="ECO:0000256" key="11">
    <source>
        <dbReference type="SAM" id="MobiDB-lite"/>
    </source>
</evidence>
<comment type="subcellular location">
    <subcellularLocation>
        <location evidence="1">Cell membrane</location>
        <topology evidence="1">Multi-pass membrane protein</topology>
    </subcellularLocation>
</comment>
<keyword evidence="9 10" id="KW-0807">Transducer</keyword>
<evidence type="ECO:0000313" key="15">
    <source>
        <dbReference type="RefSeq" id="XP_022345319.1"/>
    </source>
</evidence>
<evidence type="ECO:0000256" key="12">
    <source>
        <dbReference type="SAM" id="Phobius"/>
    </source>
</evidence>
<keyword evidence="5 12" id="KW-1133">Transmembrane helix</keyword>
<keyword evidence="14" id="KW-1185">Reference proteome</keyword>
<dbReference type="RefSeq" id="XP_022345319.1">
    <property type="nucleotide sequence ID" value="XM_022489611.1"/>
</dbReference>
<comment type="similarity">
    <text evidence="2 10">Belongs to the G-protein coupled receptor 1 family.</text>
</comment>
<gene>
    <name evidence="15" type="primary">LOC111137906</name>
</gene>
<feature type="region of interest" description="Disordered" evidence="11">
    <location>
        <begin position="221"/>
        <end position="241"/>
    </location>
</feature>
<evidence type="ECO:0000256" key="9">
    <source>
        <dbReference type="ARBA" id="ARBA00023224"/>
    </source>
</evidence>
<dbReference type="InterPro" id="IPR000611">
    <property type="entry name" value="NPY_rcpt"/>
</dbReference>
<dbReference type="Gene3D" id="1.20.1070.10">
    <property type="entry name" value="Rhodopsin 7-helix transmembrane proteins"/>
    <property type="match status" value="1"/>
</dbReference>
<protein>
    <submittedName>
        <fullName evidence="15">D(2)-like dopamine receptor</fullName>
    </submittedName>
</protein>
<dbReference type="KEGG" id="cvn:111137906"/>
<evidence type="ECO:0000259" key="13">
    <source>
        <dbReference type="PROSITE" id="PS50262"/>
    </source>
</evidence>
<dbReference type="InterPro" id="IPR000276">
    <property type="entry name" value="GPCR_Rhodpsn"/>
</dbReference>
<sequence>MNNSHGPLAIEDSDLEPILEYTLVACLLTLISLTAVLGNTTLWIIISRNRELRTITNMFILGLTTADLFVAVINVPVTAVSLFLGGWPWGDGVCRFFGFTNMLTLVTSVMSLCNISINRYVMVCKPIYFKRIYTKRNSVLMIGVCVFVSMLVSSPPLLGWADYSFIRKQMFCFCDWTKAPSYAFFMISVCFGIPFGVMTVCNLFIFKTVRASKRRVTAVTNNSTSAKVEDPEPNSSTVTKEDVSKPHDVTVIITDRTSTYPSESARPAFQSNNNAKSNDKQLNRKNTTLTTIRKKSRIGKSRTEEIRLAMVLAIVVVIFVISWLPYCFSMLLGIFAKDKVHRGFHLATIILGYSNSAVNPVVYGVMNKKFGDGFKRLFCCCRKF</sequence>
<evidence type="ECO:0000256" key="5">
    <source>
        <dbReference type="ARBA" id="ARBA00022989"/>
    </source>
</evidence>
<dbReference type="PANTHER" id="PTHR24248">
    <property type="entry name" value="ADRENERGIC RECEPTOR-RELATED G-PROTEIN COUPLED RECEPTOR"/>
    <property type="match status" value="1"/>
</dbReference>
<evidence type="ECO:0000256" key="8">
    <source>
        <dbReference type="ARBA" id="ARBA00023170"/>
    </source>
</evidence>
<dbReference type="GO" id="GO:0004983">
    <property type="term" value="F:neuropeptide Y receptor activity"/>
    <property type="evidence" value="ECO:0007669"/>
    <property type="project" value="InterPro"/>
</dbReference>
<dbReference type="PRINTS" id="PR00237">
    <property type="entry name" value="GPCRRHODOPSN"/>
</dbReference>
<evidence type="ECO:0000256" key="6">
    <source>
        <dbReference type="ARBA" id="ARBA00023040"/>
    </source>
</evidence>
<feature type="transmembrane region" description="Helical" evidence="12">
    <location>
        <begin position="58"/>
        <end position="84"/>
    </location>
</feature>
<feature type="transmembrane region" description="Helical" evidence="12">
    <location>
        <begin position="344"/>
        <end position="366"/>
    </location>
</feature>
<organism evidence="14 15">
    <name type="scientific">Crassostrea virginica</name>
    <name type="common">Eastern oyster</name>
    <dbReference type="NCBI Taxonomy" id="6565"/>
    <lineage>
        <taxon>Eukaryota</taxon>
        <taxon>Metazoa</taxon>
        <taxon>Spiralia</taxon>
        <taxon>Lophotrochozoa</taxon>
        <taxon>Mollusca</taxon>
        <taxon>Bivalvia</taxon>
        <taxon>Autobranchia</taxon>
        <taxon>Pteriomorphia</taxon>
        <taxon>Ostreida</taxon>
        <taxon>Ostreoidea</taxon>
        <taxon>Ostreidae</taxon>
        <taxon>Crassostrea</taxon>
    </lineage>
</organism>
<keyword evidence="3" id="KW-1003">Cell membrane</keyword>
<feature type="transmembrane region" description="Helical" evidence="12">
    <location>
        <begin position="138"/>
        <end position="161"/>
    </location>
</feature>
<dbReference type="Pfam" id="PF00001">
    <property type="entry name" value="7tm_1"/>
    <property type="match status" value="1"/>
</dbReference>
<keyword evidence="8 10" id="KW-0675">Receptor</keyword>